<dbReference type="EMBL" id="BQNB010019556">
    <property type="protein sequence ID" value="GJT86541.1"/>
    <property type="molecule type" value="Genomic_DNA"/>
</dbReference>
<protein>
    <submittedName>
        <fullName evidence="1">Uncharacterized protein</fullName>
    </submittedName>
</protein>
<proteinExistence type="predicted"/>
<gene>
    <name evidence="1" type="ORF">Tco_1068258</name>
</gene>
<comment type="caution">
    <text evidence="1">The sequence shown here is derived from an EMBL/GenBank/DDBJ whole genome shotgun (WGS) entry which is preliminary data.</text>
</comment>
<evidence type="ECO:0000313" key="1">
    <source>
        <dbReference type="EMBL" id="GJT86541.1"/>
    </source>
</evidence>
<keyword evidence="2" id="KW-1185">Reference proteome</keyword>
<reference evidence="1" key="1">
    <citation type="journal article" date="2022" name="Int. J. Mol. Sci.">
        <title>Draft Genome of Tanacetum Coccineum: Genomic Comparison of Closely Related Tanacetum-Family Plants.</title>
        <authorList>
            <person name="Yamashiro T."/>
            <person name="Shiraishi A."/>
            <person name="Nakayama K."/>
            <person name="Satake H."/>
        </authorList>
    </citation>
    <scope>NUCLEOTIDE SEQUENCE</scope>
</reference>
<sequence length="92" mass="9866">MAAEPRLLEVSRGDGGEWRRGDDGMVMRVVVLMAAVGGVRGGDDDVATVEEGGWRSDVVAAGQKSAGGWPDPAMAPEKEREEMEAMFFIQMP</sequence>
<dbReference type="Proteomes" id="UP001151760">
    <property type="component" value="Unassembled WGS sequence"/>
</dbReference>
<accession>A0ABQ5HFD9</accession>
<name>A0ABQ5HFD9_9ASTR</name>
<organism evidence="1 2">
    <name type="scientific">Tanacetum coccineum</name>
    <dbReference type="NCBI Taxonomy" id="301880"/>
    <lineage>
        <taxon>Eukaryota</taxon>
        <taxon>Viridiplantae</taxon>
        <taxon>Streptophyta</taxon>
        <taxon>Embryophyta</taxon>
        <taxon>Tracheophyta</taxon>
        <taxon>Spermatophyta</taxon>
        <taxon>Magnoliopsida</taxon>
        <taxon>eudicotyledons</taxon>
        <taxon>Gunneridae</taxon>
        <taxon>Pentapetalae</taxon>
        <taxon>asterids</taxon>
        <taxon>campanulids</taxon>
        <taxon>Asterales</taxon>
        <taxon>Asteraceae</taxon>
        <taxon>Asteroideae</taxon>
        <taxon>Anthemideae</taxon>
        <taxon>Anthemidinae</taxon>
        <taxon>Tanacetum</taxon>
    </lineage>
</organism>
<evidence type="ECO:0000313" key="2">
    <source>
        <dbReference type="Proteomes" id="UP001151760"/>
    </source>
</evidence>
<reference evidence="1" key="2">
    <citation type="submission" date="2022-01" db="EMBL/GenBank/DDBJ databases">
        <authorList>
            <person name="Yamashiro T."/>
            <person name="Shiraishi A."/>
            <person name="Satake H."/>
            <person name="Nakayama K."/>
        </authorList>
    </citation>
    <scope>NUCLEOTIDE SEQUENCE</scope>
</reference>